<gene>
    <name evidence="2" type="ORF">PENTCL1PPCAC_8265</name>
</gene>
<comment type="caution">
    <text evidence="2">The sequence shown here is derived from an EMBL/GenBank/DDBJ whole genome shotgun (WGS) entry which is preliminary data.</text>
</comment>
<feature type="non-terminal residue" evidence="2">
    <location>
        <position position="1"/>
    </location>
</feature>
<reference evidence="2" key="1">
    <citation type="submission" date="2023-10" db="EMBL/GenBank/DDBJ databases">
        <title>Genome assembly of Pristionchus species.</title>
        <authorList>
            <person name="Yoshida K."/>
            <person name="Sommer R.J."/>
        </authorList>
    </citation>
    <scope>NUCLEOTIDE SEQUENCE</scope>
    <source>
        <strain evidence="2">RS0144</strain>
    </source>
</reference>
<dbReference type="EMBL" id="BTSX01000002">
    <property type="protein sequence ID" value="GMS86090.1"/>
    <property type="molecule type" value="Genomic_DNA"/>
</dbReference>
<keyword evidence="3" id="KW-1185">Reference proteome</keyword>
<feature type="compositionally biased region" description="Polar residues" evidence="1">
    <location>
        <begin position="245"/>
        <end position="255"/>
    </location>
</feature>
<evidence type="ECO:0000313" key="3">
    <source>
        <dbReference type="Proteomes" id="UP001432027"/>
    </source>
</evidence>
<sequence>DAWLTIIEGWRRKNDDLFIKSNDGLCSVMTRGFDSMIPIFSLTPDRNHIQRASRSLDSERKLSMEYEGSNADSARIVMYGYIESAHLTILHLMEKIDSQQGRIDSLQAQLDKNIPISTVEQYAQTDQISVDLLVKDMIKLEEEMINENLEHPSHIENVNEVAESPHPIANSLDAMSTMPNFTKPKEIKEVKVEPKEPIDITEAIPQDNQVFGLDDLGDDMNFNGEKMMNDDVADRTDDIFAANIDNSSNEQQLNNDMMDESDRNVGHGTRIADAISDDLIENGRGEEQQAGHTTDTQKDSMDDIVIEKDGKNEKKVDLIADSQKDSSETVEVEKRRRSSRGVTKPLKYTEPLSDSDSDSEPAVKKAKSDSEMKKDKMVSACKRAEQPASAAKNRRVSKLNDKELECPECDYSSRHVGGWLAHLRLKHSTTPDLAGLTLLCDCGDESLSDQHGRKCTIANVTVLRKRDGPIRRLNDLRKPTVKCVLCE</sequence>
<dbReference type="AlphaFoldDB" id="A0AAV5SSP2"/>
<accession>A0AAV5SSP2</accession>
<dbReference type="Proteomes" id="UP001432027">
    <property type="component" value="Unassembled WGS sequence"/>
</dbReference>
<organism evidence="2 3">
    <name type="scientific">Pristionchus entomophagus</name>
    <dbReference type="NCBI Taxonomy" id="358040"/>
    <lineage>
        <taxon>Eukaryota</taxon>
        <taxon>Metazoa</taxon>
        <taxon>Ecdysozoa</taxon>
        <taxon>Nematoda</taxon>
        <taxon>Chromadorea</taxon>
        <taxon>Rhabditida</taxon>
        <taxon>Rhabditina</taxon>
        <taxon>Diplogasteromorpha</taxon>
        <taxon>Diplogasteroidea</taxon>
        <taxon>Neodiplogasteridae</taxon>
        <taxon>Pristionchus</taxon>
    </lineage>
</organism>
<feature type="region of interest" description="Disordered" evidence="1">
    <location>
        <begin position="281"/>
        <end position="375"/>
    </location>
</feature>
<feature type="compositionally biased region" description="Basic and acidic residues" evidence="1">
    <location>
        <begin position="361"/>
        <end position="375"/>
    </location>
</feature>
<evidence type="ECO:0000313" key="2">
    <source>
        <dbReference type="EMBL" id="GMS86090.1"/>
    </source>
</evidence>
<evidence type="ECO:0008006" key="4">
    <source>
        <dbReference type="Google" id="ProtNLM"/>
    </source>
</evidence>
<protein>
    <recommendedName>
        <fullName evidence="4">C2H2-type domain-containing protein</fullName>
    </recommendedName>
</protein>
<proteinExistence type="predicted"/>
<feature type="region of interest" description="Disordered" evidence="1">
    <location>
        <begin position="245"/>
        <end position="265"/>
    </location>
</feature>
<feature type="non-terminal residue" evidence="2">
    <location>
        <position position="487"/>
    </location>
</feature>
<feature type="compositionally biased region" description="Basic and acidic residues" evidence="1">
    <location>
        <begin position="281"/>
        <end position="334"/>
    </location>
</feature>
<evidence type="ECO:0000256" key="1">
    <source>
        <dbReference type="SAM" id="MobiDB-lite"/>
    </source>
</evidence>
<name>A0AAV5SSP2_9BILA</name>